<dbReference type="InterPro" id="IPR044817">
    <property type="entry name" value="SBP-like"/>
</dbReference>
<dbReference type="Gene3D" id="4.10.1100.10">
    <property type="entry name" value="Transcription factor, SBP-box domain"/>
    <property type="match status" value="1"/>
</dbReference>
<keyword evidence="1" id="KW-0479">Metal-binding</keyword>
<dbReference type="GO" id="GO:0008270">
    <property type="term" value="F:zinc ion binding"/>
    <property type="evidence" value="ECO:0007669"/>
    <property type="project" value="UniProtKB-KW"/>
</dbReference>
<dbReference type="EMBL" id="PQIB02000018">
    <property type="protein sequence ID" value="RLM55024.1"/>
    <property type="molecule type" value="Genomic_DNA"/>
</dbReference>
<dbReference type="PANTHER" id="PTHR31251">
    <property type="entry name" value="SQUAMOSA PROMOTER-BINDING-LIKE PROTEIN 4"/>
    <property type="match status" value="1"/>
</dbReference>
<evidence type="ECO:0000256" key="3">
    <source>
        <dbReference type="ARBA" id="ARBA00022833"/>
    </source>
</evidence>
<evidence type="ECO:0000313" key="6">
    <source>
        <dbReference type="EMBL" id="RLM55024.1"/>
    </source>
</evidence>
<evidence type="ECO:0000313" key="7">
    <source>
        <dbReference type="Proteomes" id="UP000275267"/>
    </source>
</evidence>
<keyword evidence="7" id="KW-1185">Reference proteome</keyword>
<dbReference type="PANTHER" id="PTHR31251:SF208">
    <property type="entry name" value="SQUAMOSA PROMOTER-BINDING-LIKE PROTEIN 18"/>
    <property type="match status" value="1"/>
</dbReference>
<dbReference type="Proteomes" id="UP000275267">
    <property type="component" value="Unassembled WGS sequence"/>
</dbReference>
<dbReference type="GO" id="GO:0005634">
    <property type="term" value="C:nucleus"/>
    <property type="evidence" value="ECO:0007669"/>
    <property type="project" value="InterPro"/>
</dbReference>
<dbReference type="InterPro" id="IPR036893">
    <property type="entry name" value="SBP_sf"/>
</dbReference>
<keyword evidence="3" id="KW-0862">Zinc</keyword>
<organism evidence="6 7">
    <name type="scientific">Panicum miliaceum</name>
    <name type="common">Proso millet</name>
    <name type="synonym">Broomcorn millet</name>
    <dbReference type="NCBI Taxonomy" id="4540"/>
    <lineage>
        <taxon>Eukaryota</taxon>
        <taxon>Viridiplantae</taxon>
        <taxon>Streptophyta</taxon>
        <taxon>Embryophyta</taxon>
        <taxon>Tracheophyta</taxon>
        <taxon>Spermatophyta</taxon>
        <taxon>Magnoliopsida</taxon>
        <taxon>Liliopsida</taxon>
        <taxon>Poales</taxon>
        <taxon>Poaceae</taxon>
        <taxon>PACMAD clade</taxon>
        <taxon>Panicoideae</taxon>
        <taxon>Panicodae</taxon>
        <taxon>Paniceae</taxon>
        <taxon>Panicinae</taxon>
        <taxon>Panicum</taxon>
        <taxon>Panicum sect. Panicum</taxon>
    </lineage>
</organism>
<proteinExistence type="predicted"/>
<feature type="domain" description="SBP-type" evidence="5">
    <location>
        <begin position="126"/>
        <end position="197"/>
    </location>
</feature>
<dbReference type="SUPFAM" id="SSF50475">
    <property type="entry name" value="FMN-binding split barrel"/>
    <property type="match status" value="1"/>
</dbReference>
<gene>
    <name evidence="6" type="ORF">C2845_PM10G15460</name>
</gene>
<reference evidence="7" key="1">
    <citation type="journal article" date="2019" name="Nat. Commun.">
        <title>The genome of broomcorn millet.</title>
        <authorList>
            <person name="Zou C."/>
            <person name="Miki D."/>
            <person name="Li D."/>
            <person name="Tang Q."/>
            <person name="Xiao L."/>
            <person name="Rajput S."/>
            <person name="Deng P."/>
            <person name="Jia W."/>
            <person name="Huang R."/>
            <person name="Zhang M."/>
            <person name="Sun Y."/>
            <person name="Hu J."/>
            <person name="Fu X."/>
            <person name="Schnable P.S."/>
            <person name="Li F."/>
            <person name="Zhang H."/>
            <person name="Feng B."/>
            <person name="Zhu X."/>
            <person name="Liu R."/>
            <person name="Schnable J.C."/>
            <person name="Zhu J.-K."/>
            <person name="Zhang H."/>
        </authorList>
    </citation>
    <scope>NUCLEOTIDE SEQUENCE [LARGE SCALE GENOMIC DNA]</scope>
</reference>
<dbReference type="SUPFAM" id="SSF103612">
    <property type="entry name" value="SBT domain"/>
    <property type="match status" value="1"/>
</dbReference>
<name>A0A3L6PFI4_PANMI</name>
<dbReference type="UniPathway" id="UPA01068">
    <property type="reaction ID" value="UER00304"/>
</dbReference>
<dbReference type="PROSITE" id="PS51141">
    <property type="entry name" value="ZF_SBP"/>
    <property type="match status" value="1"/>
</dbReference>
<accession>A0A3L6PFI4</accession>
<evidence type="ECO:0000256" key="2">
    <source>
        <dbReference type="ARBA" id="ARBA00022771"/>
    </source>
</evidence>
<dbReference type="Pfam" id="PF03110">
    <property type="entry name" value="SBP"/>
    <property type="match status" value="1"/>
</dbReference>
<evidence type="ECO:0000256" key="4">
    <source>
        <dbReference type="PROSITE-ProRule" id="PRU00470"/>
    </source>
</evidence>
<comment type="caution">
    <text evidence="6">The sequence shown here is derived from an EMBL/GenBank/DDBJ whole genome shotgun (WGS) entry which is preliminary data.</text>
</comment>
<dbReference type="AlphaFoldDB" id="A0A3L6PFI4"/>
<dbReference type="InterPro" id="IPR012349">
    <property type="entry name" value="Split_barrel_FMN-bd"/>
</dbReference>
<dbReference type="STRING" id="4540.A0A3L6PFI4"/>
<evidence type="ECO:0000256" key="1">
    <source>
        <dbReference type="ARBA" id="ARBA00022723"/>
    </source>
</evidence>
<dbReference type="InterPro" id="IPR004333">
    <property type="entry name" value="SBP_dom"/>
</dbReference>
<dbReference type="OrthoDB" id="695032at2759"/>
<keyword evidence="2 4" id="KW-0863">Zinc-finger</keyword>
<dbReference type="Gene3D" id="2.30.110.10">
    <property type="entry name" value="Electron Transport, Fmn-binding Protein, Chain A"/>
    <property type="match status" value="2"/>
</dbReference>
<dbReference type="GO" id="GO:0003677">
    <property type="term" value="F:DNA binding"/>
    <property type="evidence" value="ECO:0007669"/>
    <property type="project" value="InterPro"/>
</dbReference>
<sequence length="197" mass="21514">MPDPFDQFLRWFDEAVTAGLREPNAMVLTTVNKEVRVEGSVEKVPEEELEKFFHSRPRGSQLGAIVSKQSTIIAGREVLQQAYKELEHKYTDGSWAPVPARAATAPAVVPSASPISGASEAGGAHCPSCAVDGCKADLSKCRDYCRRHKVCETHSKTPVVVVAGREMRFCVQQVYATIPTILNSLQFACKNPQALVL</sequence>
<protein>
    <recommendedName>
        <fullName evidence="5">SBP-type domain-containing protein</fullName>
    </recommendedName>
</protein>
<evidence type="ECO:0000259" key="5">
    <source>
        <dbReference type="PROSITE" id="PS51141"/>
    </source>
</evidence>